<feature type="domain" description="Immunoglobulin" evidence="3">
    <location>
        <begin position="28"/>
        <end position="123"/>
    </location>
</feature>
<dbReference type="Proteomes" id="UP000822369">
    <property type="component" value="Chromosome 7"/>
</dbReference>
<dbReference type="GO" id="GO:1990782">
    <property type="term" value="F:protein tyrosine kinase binding"/>
    <property type="evidence" value="ECO:0007669"/>
    <property type="project" value="TreeGrafter"/>
</dbReference>
<dbReference type="InterPro" id="IPR036179">
    <property type="entry name" value="Ig-like_dom_sf"/>
</dbReference>
<reference evidence="4" key="1">
    <citation type="submission" date="2020-03" db="EMBL/GenBank/DDBJ databases">
        <title>Intra-Species Differences in Population Size shape Life History and Genome Evolution.</title>
        <authorList>
            <person name="Willemsen D."/>
            <person name="Cui R."/>
            <person name="Valenzano D.R."/>
        </authorList>
    </citation>
    <scope>NUCLEOTIDE SEQUENCE</scope>
    <source>
        <strain evidence="4">GRZ</strain>
        <tissue evidence="4">Whole</tissue>
    </source>
</reference>
<dbReference type="OMA" id="NNRRWRC"/>
<name>A0A9D2YCZ5_NOTFU</name>
<dbReference type="InterPro" id="IPR013106">
    <property type="entry name" value="Ig_V-set"/>
</dbReference>
<feature type="transmembrane region" description="Helical" evidence="1">
    <location>
        <begin position="251"/>
        <end position="272"/>
    </location>
</feature>
<feature type="domain" description="Immunoglobulin" evidence="3">
    <location>
        <begin position="129"/>
        <end position="222"/>
    </location>
</feature>
<accession>A0A9D2YCZ5</accession>
<feature type="chain" id="PRO_5038669799" evidence="2">
    <location>
        <begin position="25"/>
        <end position="292"/>
    </location>
</feature>
<dbReference type="PANTHER" id="PTHR11422">
    <property type="entry name" value="T-CELL SURFACE GLYCOPROTEIN CD4"/>
    <property type="match status" value="1"/>
</dbReference>
<dbReference type="GO" id="GO:0070374">
    <property type="term" value="P:positive regulation of ERK1 and ERK2 cascade"/>
    <property type="evidence" value="ECO:0007669"/>
    <property type="project" value="TreeGrafter"/>
</dbReference>
<keyword evidence="2" id="KW-0732">Signal</keyword>
<evidence type="ECO:0000256" key="1">
    <source>
        <dbReference type="SAM" id="Phobius"/>
    </source>
</evidence>
<gene>
    <name evidence="4" type="ORF">G4P62_005994</name>
</gene>
<evidence type="ECO:0000259" key="3">
    <source>
        <dbReference type="SMART" id="SM00409"/>
    </source>
</evidence>
<organism evidence="4 5">
    <name type="scientific">Nothobranchius furzeri</name>
    <name type="common">Turquoise killifish</name>
    <dbReference type="NCBI Taxonomy" id="105023"/>
    <lineage>
        <taxon>Eukaryota</taxon>
        <taxon>Metazoa</taxon>
        <taxon>Chordata</taxon>
        <taxon>Craniata</taxon>
        <taxon>Vertebrata</taxon>
        <taxon>Euteleostomi</taxon>
        <taxon>Actinopterygii</taxon>
        <taxon>Neopterygii</taxon>
        <taxon>Teleostei</taxon>
        <taxon>Neoteleostei</taxon>
        <taxon>Acanthomorphata</taxon>
        <taxon>Ovalentaria</taxon>
        <taxon>Atherinomorphae</taxon>
        <taxon>Cyprinodontiformes</taxon>
        <taxon>Nothobranchiidae</taxon>
        <taxon>Nothobranchius</taxon>
    </lineage>
</organism>
<dbReference type="Pfam" id="PF07686">
    <property type="entry name" value="V-set"/>
    <property type="match status" value="1"/>
</dbReference>
<sequence length="292" mass="32479">MTRSIEVLLRVLLLSSLLHTGVTGQKDSVFVYGRLGGQALLPCSKQLPSDCSSVTWTFFKGGLVRYTEEVSGGRVRMDSDKSSRISITSNCSIILHSLTVEDAGSYVCLENQQEVTDIYLSLLSIDSSSPITDLRAGGTLTLSCVLFTYYDAGSCKSYSSVFRLQWMDENGEQLPQNTRYQLIENTRCNVTLLIKLQAKDNNRRWRCQVNTTQNSRAALVDFRSSFLFQSPSTEQSLEPLATARCPVELPVSRILLCVALPLMVSIVGIFTWKTDHKKAKMSAAVVELQEVH</sequence>
<evidence type="ECO:0000256" key="2">
    <source>
        <dbReference type="SAM" id="SignalP"/>
    </source>
</evidence>
<dbReference type="PANTHER" id="PTHR11422:SF5">
    <property type="entry name" value="DIVERSE IMMUNOGLOBULIN DOMAIN-CONTAINING PROTEIN 1.1 ISOFORM X1-RELATED"/>
    <property type="match status" value="1"/>
</dbReference>
<protein>
    <submittedName>
        <fullName evidence="4">LOC107379840-like protein</fullName>
    </submittedName>
</protein>
<dbReference type="GO" id="GO:0035723">
    <property type="term" value="P:interleukin-15-mediated signaling pathway"/>
    <property type="evidence" value="ECO:0007669"/>
    <property type="project" value="TreeGrafter"/>
</dbReference>
<keyword evidence="1" id="KW-1133">Transmembrane helix</keyword>
<comment type="caution">
    <text evidence="4">The sequence shown here is derived from an EMBL/GenBank/DDBJ whole genome shotgun (WGS) entry which is preliminary data.</text>
</comment>
<keyword evidence="1" id="KW-0472">Membrane</keyword>
<dbReference type="SMART" id="SM00409">
    <property type="entry name" value="IG"/>
    <property type="match status" value="2"/>
</dbReference>
<dbReference type="EMBL" id="JAAVVJ010000007">
    <property type="protein sequence ID" value="KAF7218322.1"/>
    <property type="molecule type" value="Genomic_DNA"/>
</dbReference>
<keyword evidence="1" id="KW-0812">Transmembrane</keyword>
<dbReference type="AlphaFoldDB" id="A0A9D2YCZ5"/>
<dbReference type="GO" id="GO:0009897">
    <property type="term" value="C:external side of plasma membrane"/>
    <property type="evidence" value="ECO:0007669"/>
    <property type="project" value="TreeGrafter"/>
</dbReference>
<dbReference type="InterPro" id="IPR003599">
    <property type="entry name" value="Ig_sub"/>
</dbReference>
<dbReference type="GO" id="GO:0042289">
    <property type="term" value="F:MHC class II protein binding"/>
    <property type="evidence" value="ECO:0007669"/>
    <property type="project" value="TreeGrafter"/>
</dbReference>
<feature type="signal peptide" evidence="2">
    <location>
        <begin position="1"/>
        <end position="24"/>
    </location>
</feature>
<dbReference type="GO" id="GO:0045121">
    <property type="term" value="C:membrane raft"/>
    <property type="evidence" value="ECO:0007669"/>
    <property type="project" value="TreeGrafter"/>
</dbReference>
<evidence type="ECO:0000313" key="5">
    <source>
        <dbReference type="Proteomes" id="UP000822369"/>
    </source>
</evidence>
<dbReference type="SUPFAM" id="SSF48726">
    <property type="entry name" value="Immunoglobulin"/>
    <property type="match status" value="2"/>
</dbReference>
<dbReference type="OrthoDB" id="8964201at2759"/>
<dbReference type="Gene3D" id="2.60.40.10">
    <property type="entry name" value="Immunoglobulins"/>
    <property type="match status" value="2"/>
</dbReference>
<dbReference type="GO" id="GO:0042110">
    <property type="term" value="P:T cell activation"/>
    <property type="evidence" value="ECO:0007669"/>
    <property type="project" value="TreeGrafter"/>
</dbReference>
<dbReference type="InterPro" id="IPR013783">
    <property type="entry name" value="Ig-like_fold"/>
</dbReference>
<dbReference type="KEGG" id="nfu:107379840"/>
<proteinExistence type="predicted"/>
<evidence type="ECO:0000313" key="4">
    <source>
        <dbReference type="EMBL" id="KAF7218322.1"/>
    </source>
</evidence>